<dbReference type="Pfam" id="PF07424">
    <property type="entry name" value="TrbM"/>
    <property type="match status" value="1"/>
</dbReference>
<proteinExistence type="predicted"/>
<feature type="chain" id="PRO_5008247573" evidence="1">
    <location>
        <begin position="23"/>
        <end position="121"/>
    </location>
</feature>
<protein>
    <submittedName>
        <fullName evidence="2">Arginine transporter</fullName>
    </submittedName>
</protein>
<keyword evidence="2" id="KW-0614">Plasmid</keyword>
<evidence type="ECO:0000256" key="1">
    <source>
        <dbReference type="SAM" id="SignalP"/>
    </source>
</evidence>
<geneLocation type="plasmid" evidence="2">
    <name>ECO37P2</name>
</geneLocation>
<dbReference type="EMBL" id="KU963390">
    <property type="protein sequence ID" value="ANI75613.1"/>
    <property type="molecule type" value="Genomic_DNA"/>
</dbReference>
<reference evidence="2" key="1">
    <citation type="submission" date="2016-03" db="EMBL/GenBank/DDBJ databases">
        <title>Resistome analysis of KPC-2-producing Escherichia coli ST224 strain isolated in Brazil using whole genome sequencing.</title>
        <authorList>
            <person name="Rossi I.G."/>
            <person name="Araujo B.F."/>
            <person name="Cerdeira L.T."/>
            <person name="Campos P.A."/>
            <person name="Royer S."/>
            <person name="Ferreira M.L."/>
            <person name="Batistao D.W.F."/>
            <person name="Souza T.A."/>
            <person name="Vancan S.I.S."/>
            <person name="Lincopan N."/>
            <person name="Gontijo-Filho P.P."/>
            <person name="Ribas R.M."/>
        </authorList>
    </citation>
    <scope>NUCLEOTIDE SEQUENCE</scope>
    <source>
        <strain evidence="2">ECO37</strain>
        <plasmid evidence="2">ECO37P2</plasmid>
    </source>
</reference>
<dbReference type="AlphaFoldDB" id="A0A191T937"/>
<accession>A0A191T937</accession>
<sequence length="121" mass="12715">MKTILTALMLSATLATSSGALATTALAPFEGVSSDPGEESPDSGDPCVAVTCLYGQMTGNSQNECNAAVKAFKSIKATKKHGIFDPTKTLKKRTNFLNGCPSADPDIVKQILKKFGKLKSF</sequence>
<dbReference type="InterPro" id="IPR009989">
    <property type="entry name" value="TrbM"/>
</dbReference>
<dbReference type="RefSeq" id="WP_172687967.1">
    <property type="nucleotide sequence ID" value="NZ_KU963390.1"/>
</dbReference>
<feature type="signal peptide" evidence="1">
    <location>
        <begin position="1"/>
        <end position="22"/>
    </location>
</feature>
<evidence type="ECO:0000313" key="2">
    <source>
        <dbReference type="EMBL" id="ANI75613.1"/>
    </source>
</evidence>
<name>A0A191T937_ECOLX</name>
<organism evidence="2">
    <name type="scientific">Escherichia coli</name>
    <dbReference type="NCBI Taxonomy" id="562"/>
    <lineage>
        <taxon>Bacteria</taxon>
        <taxon>Pseudomonadati</taxon>
        <taxon>Pseudomonadota</taxon>
        <taxon>Gammaproteobacteria</taxon>
        <taxon>Enterobacterales</taxon>
        <taxon>Enterobacteriaceae</taxon>
        <taxon>Escherichia</taxon>
    </lineage>
</organism>
<keyword evidence="1" id="KW-0732">Signal</keyword>